<sequence>MEFSLYDFERTNLQLLFPQDEYTRIIGPHNDEDLELNISYTATQAITAAFLDFAQPSGMAGLDYIKSGFGDGQFGFPTIYIYRIADGKT</sequence>
<proteinExistence type="predicted"/>
<accession>A0AA37L746</accession>
<evidence type="ECO:0000313" key="1">
    <source>
        <dbReference type="EMBL" id="GKT41370.1"/>
    </source>
</evidence>
<comment type="caution">
    <text evidence="1">The sequence shown here is derived from an EMBL/GenBank/DDBJ whole genome shotgun (WGS) entry which is preliminary data.</text>
</comment>
<evidence type="ECO:0000313" key="2">
    <source>
        <dbReference type="Proteomes" id="UP001055115"/>
    </source>
</evidence>
<name>A0AA37L746_9PEZI</name>
<organism evidence="1 2">
    <name type="scientific">Colletotrichum spaethianum</name>
    <dbReference type="NCBI Taxonomy" id="700344"/>
    <lineage>
        <taxon>Eukaryota</taxon>
        <taxon>Fungi</taxon>
        <taxon>Dikarya</taxon>
        <taxon>Ascomycota</taxon>
        <taxon>Pezizomycotina</taxon>
        <taxon>Sordariomycetes</taxon>
        <taxon>Hypocreomycetidae</taxon>
        <taxon>Glomerellales</taxon>
        <taxon>Glomerellaceae</taxon>
        <taxon>Colletotrichum</taxon>
        <taxon>Colletotrichum spaethianum species complex</taxon>
    </lineage>
</organism>
<keyword evidence="2" id="KW-1185">Reference proteome</keyword>
<reference evidence="1 2" key="1">
    <citation type="submission" date="2022-03" db="EMBL/GenBank/DDBJ databases">
        <title>Genome data of Colletotrichum spp.</title>
        <authorList>
            <person name="Utami Y.D."/>
            <person name="Hiruma K."/>
        </authorList>
    </citation>
    <scope>NUCLEOTIDE SEQUENCE [LARGE SCALE GENOMIC DNA]</scope>
    <source>
        <strain evidence="1 2">MAFF 239500</strain>
    </source>
</reference>
<protein>
    <submittedName>
        <fullName evidence="1">Uncharacterized protein</fullName>
    </submittedName>
</protein>
<dbReference type="Proteomes" id="UP001055115">
    <property type="component" value="Unassembled WGS sequence"/>
</dbReference>
<dbReference type="EMBL" id="BQXU01000003">
    <property type="protein sequence ID" value="GKT41370.1"/>
    <property type="molecule type" value="Genomic_DNA"/>
</dbReference>
<dbReference type="AlphaFoldDB" id="A0AA37L746"/>
<dbReference type="RefSeq" id="XP_049123720.1">
    <property type="nucleotide sequence ID" value="XM_049267763.1"/>
</dbReference>
<dbReference type="GeneID" id="73322353"/>
<gene>
    <name evidence="1" type="ORF">ColSpa_01551</name>
</gene>